<organism evidence="4 5">
    <name type="scientific">Pontiella agarivorans</name>
    <dbReference type="NCBI Taxonomy" id="3038953"/>
    <lineage>
        <taxon>Bacteria</taxon>
        <taxon>Pseudomonadati</taxon>
        <taxon>Kiritimatiellota</taxon>
        <taxon>Kiritimatiellia</taxon>
        <taxon>Kiritimatiellales</taxon>
        <taxon>Pontiellaceae</taxon>
        <taxon>Pontiella</taxon>
    </lineage>
</organism>
<dbReference type="PANTHER" id="PTHR42796:SF4">
    <property type="entry name" value="FUMARYLACETOACETATE HYDROLASE DOMAIN-CONTAINING PROTEIN 2A"/>
    <property type="match status" value="1"/>
</dbReference>
<comment type="caution">
    <text evidence="4">The sequence shown here is derived from an EMBL/GenBank/DDBJ whole genome shotgun (WGS) entry which is preliminary data.</text>
</comment>
<evidence type="ECO:0000313" key="5">
    <source>
        <dbReference type="Proteomes" id="UP001290861"/>
    </source>
</evidence>
<evidence type="ECO:0000256" key="2">
    <source>
        <dbReference type="ARBA" id="ARBA00022723"/>
    </source>
</evidence>
<dbReference type="InterPro" id="IPR011234">
    <property type="entry name" value="Fumarylacetoacetase-like_C"/>
</dbReference>
<dbReference type="Gene3D" id="3.90.850.10">
    <property type="entry name" value="Fumarylacetoacetase-like, C-terminal domain"/>
    <property type="match status" value="1"/>
</dbReference>
<sequence>MKLVRFGEKGEECPGVWMGDGRILDVRALAFHIEDYNEHFFTHHGIRQLEQLLKDPGASFVEASTVRLGVPVARPSKIICVGANYADHAREFGHKIPEEPILFSKVTSALNGPNDPIRIPDGARVMDGEAELAVVIGKTAFGIREADALDYVAGYTLMNDVTERVVQKKNGQWMRGKGFDSFAPLGPFLITPDELPDPGNMTVWQTCNGRELQRANTVDMMFDVPFLIEFISRGMTLNPGDIIATGTPSGIGSARDPQVLLKSGDVVEIGVDGIGVQRNEVVSA</sequence>
<accession>A0ABU5N005</accession>
<evidence type="ECO:0000313" key="4">
    <source>
        <dbReference type="EMBL" id="MDZ8119782.1"/>
    </source>
</evidence>
<evidence type="ECO:0000259" key="3">
    <source>
        <dbReference type="Pfam" id="PF01557"/>
    </source>
</evidence>
<proteinExistence type="inferred from homology"/>
<protein>
    <submittedName>
        <fullName evidence="4">Fumarylacetoacetate hydrolase family protein</fullName>
    </submittedName>
</protein>
<keyword evidence="5" id="KW-1185">Reference proteome</keyword>
<name>A0ABU5N005_9BACT</name>
<feature type="domain" description="Fumarylacetoacetase-like C-terminal" evidence="3">
    <location>
        <begin position="77"/>
        <end position="282"/>
    </location>
</feature>
<dbReference type="Pfam" id="PF01557">
    <property type="entry name" value="FAA_hydrolase"/>
    <property type="match status" value="1"/>
</dbReference>
<gene>
    <name evidence="4" type="ORF">P9H32_14225</name>
</gene>
<dbReference type="RefSeq" id="WP_322609564.1">
    <property type="nucleotide sequence ID" value="NZ_JARVCO010000012.1"/>
</dbReference>
<evidence type="ECO:0000256" key="1">
    <source>
        <dbReference type="ARBA" id="ARBA00010211"/>
    </source>
</evidence>
<dbReference type="InterPro" id="IPR036663">
    <property type="entry name" value="Fumarylacetoacetase_C_sf"/>
</dbReference>
<dbReference type="EMBL" id="JARVCO010000012">
    <property type="protein sequence ID" value="MDZ8119782.1"/>
    <property type="molecule type" value="Genomic_DNA"/>
</dbReference>
<dbReference type="InterPro" id="IPR051121">
    <property type="entry name" value="FAH"/>
</dbReference>
<dbReference type="SUPFAM" id="SSF56529">
    <property type="entry name" value="FAH"/>
    <property type="match status" value="1"/>
</dbReference>
<dbReference type="PANTHER" id="PTHR42796">
    <property type="entry name" value="FUMARYLACETOACETATE HYDROLASE DOMAIN-CONTAINING PROTEIN 2A-RELATED"/>
    <property type="match status" value="1"/>
</dbReference>
<comment type="similarity">
    <text evidence="1">Belongs to the FAH family.</text>
</comment>
<dbReference type="Proteomes" id="UP001290861">
    <property type="component" value="Unassembled WGS sequence"/>
</dbReference>
<keyword evidence="4" id="KW-0378">Hydrolase</keyword>
<dbReference type="GO" id="GO:0016787">
    <property type="term" value="F:hydrolase activity"/>
    <property type="evidence" value="ECO:0007669"/>
    <property type="project" value="UniProtKB-KW"/>
</dbReference>
<keyword evidence="2" id="KW-0479">Metal-binding</keyword>
<reference evidence="4 5" key="1">
    <citation type="journal article" date="2024" name="Appl. Environ. Microbiol.">
        <title>Pontiella agarivorans sp. nov., a novel marine anaerobic bacterium capable of degrading macroalgal polysaccharides and fixing nitrogen.</title>
        <authorList>
            <person name="Liu N."/>
            <person name="Kivenson V."/>
            <person name="Peng X."/>
            <person name="Cui Z."/>
            <person name="Lankiewicz T.S."/>
            <person name="Gosselin K.M."/>
            <person name="English C.J."/>
            <person name="Blair E.M."/>
            <person name="O'Malley M.A."/>
            <person name="Valentine D.L."/>
        </authorList>
    </citation>
    <scope>NUCLEOTIDE SEQUENCE [LARGE SCALE GENOMIC DNA]</scope>
    <source>
        <strain evidence="4 5">NLcol2</strain>
    </source>
</reference>